<keyword evidence="2" id="KW-1185">Reference proteome</keyword>
<dbReference type="RefSeq" id="WP_039681974.1">
    <property type="nucleotide sequence ID" value="NZ_CP019312.1"/>
</dbReference>
<gene>
    <name evidence="1" type="ORF">BWR18_14455</name>
</gene>
<sequence length="65" mass="7458">MYSHRLKSVLQHTVRELGLTLVLDDGRTELDLAENEAMIRETAQLLGLQVHFERNEAGLSVTFYK</sequence>
<organism evidence="1 2">
    <name type="scientific">Tateyamaria omphalii</name>
    <dbReference type="NCBI Taxonomy" id="299262"/>
    <lineage>
        <taxon>Bacteria</taxon>
        <taxon>Pseudomonadati</taxon>
        <taxon>Pseudomonadota</taxon>
        <taxon>Alphaproteobacteria</taxon>
        <taxon>Rhodobacterales</taxon>
        <taxon>Roseobacteraceae</taxon>
        <taxon>Tateyamaria</taxon>
    </lineage>
</organism>
<dbReference type="STRING" id="299262.BWR18_14455"/>
<dbReference type="OrthoDB" id="7865696at2"/>
<evidence type="ECO:0000313" key="1">
    <source>
        <dbReference type="EMBL" id="APX12751.1"/>
    </source>
</evidence>
<dbReference type="Proteomes" id="UP000186336">
    <property type="component" value="Chromosome"/>
</dbReference>
<accession>A0A1P8MXI7</accession>
<evidence type="ECO:0000313" key="2">
    <source>
        <dbReference type="Proteomes" id="UP000186336"/>
    </source>
</evidence>
<dbReference type="EMBL" id="CP019312">
    <property type="protein sequence ID" value="APX12751.1"/>
    <property type="molecule type" value="Genomic_DNA"/>
</dbReference>
<protein>
    <submittedName>
        <fullName evidence="1">Uncharacterized protein</fullName>
    </submittedName>
</protein>
<dbReference type="AlphaFoldDB" id="A0A1P8MXI7"/>
<name>A0A1P8MXI7_9RHOB</name>
<dbReference type="KEGG" id="tom:BWR18_14455"/>
<reference evidence="1 2" key="1">
    <citation type="submission" date="2017-01" db="EMBL/GenBank/DDBJ databases">
        <title>Complete genome of Tateyamaria omphalii DOK1-4 isolated from seawater in Dokdo.</title>
        <authorList>
            <person name="Kim J.H."/>
            <person name="Chi W.-J."/>
        </authorList>
    </citation>
    <scope>NUCLEOTIDE SEQUENCE [LARGE SCALE GENOMIC DNA]</scope>
    <source>
        <strain evidence="1 2">DOK1-4</strain>
    </source>
</reference>
<proteinExistence type="predicted"/>